<protein>
    <submittedName>
        <fullName evidence="1">Uncharacterized protein</fullName>
    </submittedName>
</protein>
<dbReference type="AlphaFoldDB" id="A0A9X4NGD3"/>
<evidence type="ECO:0000313" key="1">
    <source>
        <dbReference type="EMBL" id="MDG4983593.1"/>
    </source>
</evidence>
<comment type="caution">
    <text evidence="1">The sequence shown here is derived from an EMBL/GenBank/DDBJ whole genome shotgun (WGS) entry which is preliminary data.</text>
</comment>
<dbReference type="Proteomes" id="UP001152614">
    <property type="component" value="Unassembled WGS sequence"/>
</dbReference>
<evidence type="ECO:0000313" key="2">
    <source>
        <dbReference type="Proteomes" id="UP001152614"/>
    </source>
</evidence>
<accession>A0A9X4NGD3</accession>
<name>A0A9X4NGD3_9LACT</name>
<gene>
    <name evidence="1" type="ORF">OGZ51_05465</name>
</gene>
<reference evidence="1" key="1">
    <citation type="submission" date="2022-10" db="EMBL/GenBank/DDBJ databases">
        <authorList>
            <person name="Turner M.S."/>
            <person name="Huang W."/>
        </authorList>
    </citation>
    <scope>NUCLEOTIDE SEQUENCE</scope>
    <source>
        <strain evidence="1">3</strain>
    </source>
</reference>
<sequence length="44" mass="4442">MGWVISVVCGILGIASGASPGGVVFNYSGLPGTPYGTIWSVGWQ</sequence>
<organism evidence="1 2">
    <name type="scientific">Lactococcus lactis</name>
    <dbReference type="NCBI Taxonomy" id="1358"/>
    <lineage>
        <taxon>Bacteria</taxon>
        <taxon>Bacillati</taxon>
        <taxon>Bacillota</taxon>
        <taxon>Bacilli</taxon>
        <taxon>Lactobacillales</taxon>
        <taxon>Streptococcaceae</taxon>
        <taxon>Lactococcus</taxon>
    </lineage>
</organism>
<proteinExistence type="predicted"/>
<dbReference type="EMBL" id="JAOWLY010000004">
    <property type="protein sequence ID" value="MDG4983593.1"/>
    <property type="molecule type" value="Genomic_DNA"/>
</dbReference>
<dbReference type="RefSeq" id="WP_278218451.1">
    <property type="nucleotide sequence ID" value="NZ_JAOWLJ010000003.1"/>
</dbReference>
<reference evidence="1" key="2">
    <citation type="journal article" date="2023" name="Food Microbiol.">
        <title>Evaluation of the fermentation potential of lactic acid bacteria isolated from herbs, fruits and vegetables as starter cultures in nut-based milk alternatives.</title>
        <authorList>
            <person name="Huang W."/>
            <person name="Dong A."/>
            <person name="Pham H.T."/>
            <person name="Zhou C."/>
            <person name="Huo Z."/>
            <person name="Watjen A.P."/>
            <person name="Prakash S."/>
            <person name="Bang-Berthelsen C.H."/>
            <person name="Turner M.S."/>
        </authorList>
    </citation>
    <scope>NUCLEOTIDE SEQUENCE</scope>
    <source>
        <strain evidence="1">3</strain>
    </source>
</reference>